<proteinExistence type="inferred from homology"/>
<keyword evidence="5" id="KW-1185">Reference proteome</keyword>
<dbReference type="EMBL" id="NMUH01002172">
    <property type="protein sequence ID" value="MQL98347.1"/>
    <property type="molecule type" value="Genomic_DNA"/>
</dbReference>
<dbReference type="Proteomes" id="UP000652761">
    <property type="component" value="Unassembled WGS sequence"/>
</dbReference>
<dbReference type="SUPFAM" id="SSF51735">
    <property type="entry name" value="NAD(P)-binding Rossmann-fold domains"/>
    <property type="match status" value="1"/>
</dbReference>
<evidence type="ECO:0000256" key="1">
    <source>
        <dbReference type="ARBA" id="ARBA00006484"/>
    </source>
</evidence>
<evidence type="ECO:0000313" key="5">
    <source>
        <dbReference type="Proteomes" id="UP000652761"/>
    </source>
</evidence>
<comment type="caution">
    <text evidence="4">The sequence shown here is derived from an EMBL/GenBank/DDBJ whole genome shotgun (WGS) entry which is preliminary data.</text>
</comment>
<dbReference type="Pfam" id="PF13561">
    <property type="entry name" value="adh_short_C2"/>
    <property type="match status" value="1"/>
</dbReference>
<gene>
    <name evidence="4" type="ORF">Taro_031054</name>
</gene>
<comment type="similarity">
    <text evidence="1">Belongs to the short-chain dehydrogenases/reductases (SDR) family.</text>
</comment>
<dbReference type="SMR" id="A0A843VVP1"/>
<dbReference type="AlphaFoldDB" id="A0A843VVP1"/>
<dbReference type="Gene3D" id="3.40.50.720">
    <property type="entry name" value="NAD(P)-binding Rossmann-like Domain"/>
    <property type="match status" value="1"/>
</dbReference>
<feature type="domain" description="Ketoreductase" evidence="3">
    <location>
        <begin position="18"/>
        <end position="198"/>
    </location>
</feature>
<accession>A0A843VVP1</accession>
<organism evidence="4 5">
    <name type="scientific">Colocasia esculenta</name>
    <name type="common">Wild taro</name>
    <name type="synonym">Arum esculentum</name>
    <dbReference type="NCBI Taxonomy" id="4460"/>
    <lineage>
        <taxon>Eukaryota</taxon>
        <taxon>Viridiplantae</taxon>
        <taxon>Streptophyta</taxon>
        <taxon>Embryophyta</taxon>
        <taxon>Tracheophyta</taxon>
        <taxon>Spermatophyta</taxon>
        <taxon>Magnoliopsida</taxon>
        <taxon>Liliopsida</taxon>
        <taxon>Araceae</taxon>
        <taxon>Aroideae</taxon>
        <taxon>Colocasieae</taxon>
        <taxon>Colocasia</taxon>
    </lineage>
</organism>
<dbReference type="InterPro" id="IPR057326">
    <property type="entry name" value="KR_dom"/>
</dbReference>
<name>A0A843VVP1_COLES</name>
<dbReference type="GO" id="GO:0016491">
    <property type="term" value="F:oxidoreductase activity"/>
    <property type="evidence" value="ECO:0007669"/>
    <property type="project" value="UniProtKB-KW"/>
</dbReference>
<dbReference type="InterPro" id="IPR002347">
    <property type="entry name" value="SDR_fam"/>
</dbReference>
<evidence type="ECO:0000313" key="4">
    <source>
        <dbReference type="EMBL" id="MQL98347.1"/>
    </source>
</evidence>
<dbReference type="NCBIfam" id="NF005559">
    <property type="entry name" value="PRK07231.1"/>
    <property type="match status" value="1"/>
</dbReference>
<evidence type="ECO:0000256" key="2">
    <source>
        <dbReference type="ARBA" id="ARBA00023002"/>
    </source>
</evidence>
<dbReference type="FunFam" id="3.40.50.720:FF:000084">
    <property type="entry name" value="Short-chain dehydrogenase reductase"/>
    <property type="match status" value="1"/>
</dbReference>
<protein>
    <recommendedName>
        <fullName evidence="3">Ketoreductase domain-containing protein</fullName>
    </recommendedName>
</protein>
<sequence>MASSNLLLPPAARRLDNKVALVTGGASGIGESTVRLLCRHGARVVVADIQDDKGEALCRELGGPAVAIFVHCDVSDESDVRKAVDAAVAAYGKLDVAFSNAGIVGSAMCSILETKKEDFERVVAVNLTGAFLVTKHAARVMVPAGQGSIVITASVCGVIGGMAPYAYTSTKHAVVGLCREAAAELGRHGVRVNCVSPYLVATALARQGVGTEDDEAVEAVAEAAANLKGVGLKTEDIAEAVLYLASDAGRYVSGHNLVVDGGVTVVNGSLGRQ</sequence>
<dbReference type="OrthoDB" id="1933718at2759"/>
<evidence type="ECO:0000259" key="3">
    <source>
        <dbReference type="SMART" id="SM00822"/>
    </source>
</evidence>
<dbReference type="PRINTS" id="PR00081">
    <property type="entry name" value="GDHRDH"/>
</dbReference>
<keyword evidence="2" id="KW-0560">Oxidoreductase</keyword>
<dbReference type="PRINTS" id="PR00080">
    <property type="entry name" value="SDRFAMILY"/>
</dbReference>
<reference evidence="4" key="1">
    <citation type="submission" date="2017-07" db="EMBL/GenBank/DDBJ databases">
        <title>Taro Niue Genome Assembly and Annotation.</title>
        <authorList>
            <person name="Atibalentja N."/>
            <person name="Keating K."/>
            <person name="Fields C.J."/>
        </authorList>
    </citation>
    <scope>NUCLEOTIDE SEQUENCE</scope>
    <source>
        <strain evidence="4">Niue_2</strain>
        <tissue evidence="4">Leaf</tissue>
    </source>
</reference>
<dbReference type="SMART" id="SM00822">
    <property type="entry name" value="PKS_KR"/>
    <property type="match status" value="1"/>
</dbReference>
<dbReference type="PANTHER" id="PTHR43180">
    <property type="entry name" value="3-OXOACYL-(ACYL-CARRIER-PROTEIN) REDUCTASE (AFU_ORTHOLOGUE AFUA_6G11210)"/>
    <property type="match status" value="1"/>
</dbReference>
<dbReference type="PANTHER" id="PTHR43180:SF30">
    <property type="entry name" value="MOMILACTONE A SYNTHASE"/>
    <property type="match status" value="1"/>
</dbReference>
<dbReference type="InterPro" id="IPR036291">
    <property type="entry name" value="NAD(P)-bd_dom_sf"/>
</dbReference>